<proteinExistence type="predicted"/>
<accession>A0A806CP84</accession>
<dbReference type="EMBL" id="CP001885">
    <property type="protein sequence ID" value="ADC33923.1"/>
    <property type="molecule type" value="Genomic_DNA"/>
</dbReference>
<geneLocation type="plasmid" evidence="1">
    <name>pZZM405</name>
</geneLocation>
<organism evidence="1">
    <name type="scientific">Zymomonas mobilis subsp. mobilis (strain ATCC 31821 / ZM4 / CP4)</name>
    <dbReference type="NCBI Taxonomy" id="264203"/>
    <lineage>
        <taxon>Bacteria</taxon>
        <taxon>Pseudomonadati</taxon>
        <taxon>Pseudomonadota</taxon>
        <taxon>Alphaproteobacteria</taxon>
        <taxon>Sphingomonadales</taxon>
        <taxon>Zymomonadaceae</taxon>
        <taxon>Zymomonas</taxon>
    </lineage>
</organism>
<gene>
    <name evidence="1" type="ORF">ZZM4_0158</name>
</gene>
<keyword evidence="1" id="KW-0614">Plasmid</keyword>
<sequence>MYIFVTEGLILEYFYRFRSISSLLDGFHELVNQEIYFPMIDELNDPLEGFMDIVWRGDRIVWRNLLRHYLLCLLDTVALTSLAGDELSSEKVANLVYKTDNDLPEAPIRTIYSRACETFLNHKAVEILLDNWSRDEKVIRRDELTYYLRLMHYSALKIVIDLLAEYEIKLMSSTQGMSDHASKSMAMIPEMLRLHSSFVNEQSAALFFTSNNIIEQLSLIHELKGSFSPDRHYWLLVVQDFPCHYLKALERLLYPDWYAACFVTDPTNAAMWGHYGEGHRGMCLKFRAKPNNKGVASLELRRATSWSGNGSVGYSYVPHTFEPIKYNSEFIEIDFFRSLGRLPMIKLSHFWYRGPDGELSDIANGILGSDSQWRDEYWQRFGDWYRIKLPEWSYENEHRLILHSSIDNLEKKEDRKIKYRFDDLSGIIFGLKTSMANKIAAIRIIEEKCLAVGRTDFEFWQAYYSHRTQRIELFRLNLIRLK</sequence>
<dbReference type="InterPro" id="IPR021352">
    <property type="entry name" value="DUF2971"/>
</dbReference>
<dbReference type="RefSeq" id="WP_012954791.1">
    <property type="nucleotide sequence ID" value="NC_013788.1"/>
</dbReference>
<protein>
    <recommendedName>
        <fullName evidence="2">DUF2971 domain-containing protein</fullName>
    </recommendedName>
</protein>
<evidence type="ECO:0000313" key="1">
    <source>
        <dbReference type="EMBL" id="ADC33923.1"/>
    </source>
</evidence>
<dbReference type="Pfam" id="PF11185">
    <property type="entry name" value="DUF2971"/>
    <property type="match status" value="1"/>
</dbReference>
<evidence type="ECO:0008006" key="2">
    <source>
        <dbReference type="Google" id="ProtNLM"/>
    </source>
</evidence>
<name>A0A806CP84_ZYMMO</name>
<dbReference type="AlphaFoldDB" id="A0A806CP84"/>
<reference evidence="1" key="1">
    <citation type="submission" date="2010-01" db="EMBL/GenBank/DDBJ databases">
        <title>Complete sequence of plasmid5 of Zymomonas mobilis subsp. mobilis ZM4.</title>
        <authorList>
            <consortium name="US DOE Joint Genome Institute"/>
            <person name="Lucas S."/>
            <person name="Copeland A."/>
            <person name="Lapidus A."/>
            <person name="Glavina del Rio T."/>
            <person name="Tice H."/>
            <person name="Bruce D."/>
            <person name="Goodwin L."/>
            <person name="Pitluck S."/>
            <person name="Balakireva M."/>
            <person name="Brettin T."/>
            <person name="Detter J.C."/>
            <person name="Han C."/>
            <person name="Larimer F."/>
            <person name="Land M."/>
            <person name="Hauser L."/>
            <person name="Kyrpides N."/>
            <person name="Mikhailova N."/>
            <person name="Pappas K."/>
        </authorList>
    </citation>
    <scope>NUCLEOTIDE SEQUENCE [LARGE SCALE GENOMIC DNA]</scope>
    <source>
        <strain evidence="1">ZM4</strain>
        <plasmid evidence="1">pZZM405</plasmid>
    </source>
</reference>